<reference evidence="2 3" key="1">
    <citation type="journal article" date="2010" name="J. Bacteriol.">
        <title>Complete genome sequence of Enterobacter cloacae subsp. cloacae type strain ATCC 13047.</title>
        <authorList>
            <person name="Ren Y."/>
            <person name="Ren Y."/>
            <person name="Zhou Z."/>
            <person name="Guo X."/>
            <person name="Li Y."/>
            <person name="Feng L."/>
            <person name="Wang L."/>
        </authorList>
    </citation>
    <scope>NUCLEOTIDE SEQUENCE [LARGE SCALE GENOMIC DNA]</scope>
    <source>
        <strain evidence="3">ATCC 13047 / DSM 30054 / NBRC 13535 / NCTC 10005 / WDCM 00083 / NCDC 279-56</strain>
        <plasmid evidence="2">pECL_A</plasmid>
    </source>
</reference>
<evidence type="ECO:0000313" key="2">
    <source>
        <dbReference type="EMBL" id="ADF64858.1"/>
    </source>
</evidence>
<keyword evidence="3" id="KW-1185">Reference proteome</keyword>
<dbReference type="AlphaFoldDB" id="A0A0H3CUE0"/>
<dbReference type="KEGG" id="enc:ECL_A171"/>
<dbReference type="EnsemblBacteria" id="ADF64858">
    <property type="protein sequence ID" value="ADF64858"/>
    <property type="gene ID" value="ECL_A171"/>
</dbReference>
<sequence length="163" mass="17853">MTKTLFTLIRDAGRAALYSFVLGPALVLYVFVMLAASDGSLSRQFLTTFHHLTEGAPAGKVMGCVNEHEMAGRFSPPEPGESLKPVPSVLDKAPPEVLCQLGPVDSDSWARTTDATLLNTWIISVMFGFGVWFVLYGLSRAAQRRISPDTHSVLVRQNKETQE</sequence>
<keyword evidence="1" id="KW-0472">Membrane</keyword>
<dbReference type="PATRIC" id="fig|716541.4.peg.142"/>
<feature type="transmembrane region" description="Helical" evidence="1">
    <location>
        <begin position="15"/>
        <end position="36"/>
    </location>
</feature>
<gene>
    <name evidence="2" type="ordered locus">ECL_A171</name>
</gene>
<feature type="transmembrane region" description="Helical" evidence="1">
    <location>
        <begin position="118"/>
        <end position="138"/>
    </location>
</feature>
<name>A0A0H3CUE0_ENTCC</name>
<dbReference type="Proteomes" id="UP000002363">
    <property type="component" value="Plasmid pECL_A"/>
</dbReference>
<dbReference type="EMBL" id="CP001919">
    <property type="protein sequence ID" value="ADF64858.1"/>
    <property type="molecule type" value="Genomic_DNA"/>
</dbReference>
<evidence type="ECO:0000313" key="3">
    <source>
        <dbReference type="Proteomes" id="UP000002363"/>
    </source>
</evidence>
<organism evidence="2 3">
    <name type="scientific">Enterobacter cloacae subsp. cloacae (strain ATCC 13047 / DSM 30054 / NBRC 13535 / NCTC 10005 / WDCM 00083 / NCDC 279-56)</name>
    <dbReference type="NCBI Taxonomy" id="716541"/>
    <lineage>
        <taxon>Bacteria</taxon>
        <taxon>Pseudomonadati</taxon>
        <taxon>Pseudomonadota</taxon>
        <taxon>Gammaproteobacteria</taxon>
        <taxon>Enterobacterales</taxon>
        <taxon>Enterobacteriaceae</taxon>
        <taxon>Enterobacter</taxon>
        <taxon>Enterobacter cloacae complex</taxon>
    </lineage>
</organism>
<keyword evidence="1" id="KW-0812">Transmembrane</keyword>
<geneLocation type="plasmid" evidence="2 3">
    <name>pECL_A</name>
</geneLocation>
<keyword evidence="2" id="KW-0614">Plasmid</keyword>
<proteinExistence type="predicted"/>
<keyword evidence="1" id="KW-1133">Transmembrane helix</keyword>
<dbReference type="RefSeq" id="WP_013087218.1">
    <property type="nucleotide sequence ID" value="NC_014107.1"/>
</dbReference>
<dbReference type="HOGENOM" id="CLU_1624552_0_0_6"/>
<dbReference type="OrthoDB" id="6613854at2"/>
<accession>A0A0H3CUE0</accession>
<protein>
    <submittedName>
        <fullName evidence="2">Uncharacterized protein</fullName>
    </submittedName>
</protein>
<evidence type="ECO:0000256" key="1">
    <source>
        <dbReference type="SAM" id="Phobius"/>
    </source>
</evidence>